<evidence type="ECO:0000313" key="4">
    <source>
        <dbReference type="EMBL" id="CAD7636327.1"/>
    </source>
</evidence>
<dbReference type="EMBL" id="CAJPIZ010018691">
    <property type="protein sequence ID" value="CAG2116640.1"/>
    <property type="molecule type" value="Genomic_DNA"/>
</dbReference>
<dbReference type="AlphaFoldDB" id="A0A7R9L9A0"/>
<keyword evidence="2" id="KW-0378">Hydrolase</keyword>
<dbReference type="EMBL" id="OC873266">
    <property type="protein sequence ID" value="CAD7636327.1"/>
    <property type="molecule type" value="Genomic_DNA"/>
</dbReference>
<proteinExistence type="inferred from homology"/>
<dbReference type="PANTHER" id="PTHR21660">
    <property type="entry name" value="THIOESTERASE SUPERFAMILY MEMBER-RELATED"/>
    <property type="match status" value="1"/>
</dbReference>
<dbReference type="InterPro" id="IPR006683">
    <property type="entry name" value="Thioestr_dom"/>
</dbReference>
<dbReference type="InterPro" id="IPR029069">
    <property type="entry name" value="HotDog_dom_sf"/>
</dbReference>
<feature type="domain" description="Thioesterase" evidence="3">
    <location>
        <begin position="59"/>
        <end position="154"/>
    </location>
</feature>
<organism evidence="4">
    <name type="scientific">Medioppia subpectinata</name>
    <dbReference type="NCBI Taxonomy" id="1979941"/>
    <lineage>
        <taxon>Eukaryota</taxon>
        <taxon>Metazoa</taxon>
        <taxon>Ecdysozoa</taxon>
        <taxon>Arthropoda</taxon>
        <taxon>Chelicerata</taxon>
        <taxon>Arachnida</taxon>
        <taxon>Acari</taxon>
        <taxon>Acariformes</taxon>
        <taxon>Sarcoptiformes</taxon>
        <taxon>Oribatida</taxon>
        <taxon>Brachypylina</taxon>
        <taxon>Oppioidea</taxon>
        <taxon>Oppiidae</taxon>
        <taxon>Medioppia</taxon>
    </lineage>
</organism>
<evidence type="ECO:0000256" key="1">
    <source>
        <dbReference type="ARBA" id="ARBA00008324"/>
    </source>
</evidence>
<dbReference type="Proteomes" id="UP000759131">
    <property type="component" value="Unassembled WGS sequence"/>
</dbReference>
<protein>
    <recommendedName>
        <fullName evidence="3">Thioesterase domain-containing protein</fullName>
    </recommendedName>
</protein>
<name>A0A7R9L9A0_9ACAR</name>
<dbReference type="OrthoDB" id="46529at2759"/>
<dbReference type="PANTHER" id="PTHR21660:SF1">
    <property type="entry name" value="ACYL-COENZYME A THIOESTERASE 13"/>
    <property type="match status" value="1"/>
</dbReference>
<evidence type="ECO:0000256" key="2">
    <source>
        <dbReference type="ARBA" id="ARBA00022801"/>
    </source>
</evidence>
<dbReference type="SUPFAM" id="SSF54637">
    <property type="entry name" value="Thioesterase/thiol ester dehydrase-isomerase"/>
    <property type="match status" value="1"/>
</dbReference>
<dbReference type="GO" id="GO:0047617">
    <property type="term" value="F:fatty acyl-CoA hydrolase activity"/>
    <property type="evidence" value="ECO:0007669"/>
    <property type="project" value="InterPro"/>
</dbReference>
<reference evidence="4" key="1">
    <citation type="submission" date="2020-11" db="EMBL/GenBank/DDBJ databases">
        <authorList>
            <person name="Tran Van P."/>
        </authorList>
    </citation>
    <scope>NUCLEOTIDE SEQUENCE</scope>
</reference>
<evidence type="ECO:0000259" key="3">
    <source>
        <dbReference type="Pfam" id="PF03061"/>
    </source>
</evidence>
<gene>
    <name evidence="4" type="ORF">OSB1V03_LOCUS16599</name>
</gene>
<sequence>MRNTLKVLVESNRFDRVLQQVSHVSTTGEEVVDIKSASKGRLTAHVIVTKEMTNWSDRLHGGMTATLVDQLSSLALTTALVTPEQQREGVFAKVNSVSFPFLFAKVNSVSLDLSITYLNGVQLGDTLLIEANALKCGKNIAFLSVDVFNQNTNQLVANGKHTKYLLNK</sequence>
<dbReference type="CDD" id="cd03443">
    <property type="entry name" value="PaaI_thioesterase"/>
    <property type="match status" value="1"/>
</dbReference>
<dbReference type="InterPro" id="IPR039298">
    <property type="entry name" value="ACOT13"/>
</dbReference>
<dbReference type="Pfam" id="PF03061">
    <property type="entry name" value="4HBT"/>
    <property type="match status" value="1"/>
</dbReference>
<evidence type="ECO:0000313" key="5">
    <source>
        <dbReference type="Proteomes" id="UP000759131"/>
    </source>
</evidence>
<accession>A0A7R9L9A0</accession>
<keyword evidence="5" id="KW-1185">Reference proteome</keyword>
<dbReference type="Gene3D" id="3.10.129.10">
    <property type="entry name" value="Hotdog Thioesterase"/>
    <property type="match status" value="1"/>
</dbReference>
<comment type="similarity">
    <text evidence="1">Belongs to the thioesterase PaaI family.</text>
</comment>